<dbReference type="GO" id="GO:0016301">
    <property type="term" value="F:kinase activity"/>
    <property type="evidence" value="ECO:0007669"/>
    <property type="project" value="UniProtKB-KW"/>
</dbReference>
<accession>A0A662ZM69</accession>
<dbReference type="GO" id="GO:0015937">
    <property type="term" value="P:coenzyme A biosynthetic process"/>
    <property type="evidence" value="ECO:0007669"/>
    <property type="project" value="UniProtKB-UniPathway"/>
</dbReference>
<dbReference type="InterPro" id="IPR006083">
    <property type="entry name" value="PRK/URK"/>
</dbReference>
<name>A0A662ZM69_9GAMM</name>
<dbReference type="AlphaFoldDB" id="A0A662ZM69"/>
<dbReference type="PANTHER" id="PTHR10285">
    <property type="entry name" value="URIDINE KINASE"/>
    <property type="match status" value="1"/>
</dbReference>
<dbReference type="RefSeq" id="WP_093143076.1">
    <property type="nucleotide sequence ID" value="NZ_FOXF01000043.1"/>
</dbReference>
<dbReference type="InterPro" id="IPR027417">
    <property type="entry name" value="P-loop_NTPase"/>
</dbReference>
<sequence length="287" mass="33117">MNKSKHNYETLYSSPESEEIISTKNMLINCYGIEPVADAVIDSLLRKNNSALTEPNPKIIIGISGSVSVGKSTFTDLLSLSLNRRYPQLNKQVVSTDNFIYPTRILKERNLLSQKGFPVSYDYPKLIQFIEDFKHGKNNIAYPLYSHKLYDISDSPQFLTDCNILMLEGINVLSDSFIPENSPVTANIRDFLDISLFIEASENDLFYWYKNRFMSLIEDAKTNPEESAFKKMIHMTQDELNNLMHSLWKNINYKNFIQYIQPSMIHADLIVNKARNHSVTSIRRKLP</sequence>
<dbReference type="UniPathway" id="UPA00241">
    <property type="reaction ID" value="UER00352"/>
</dbReference>
<reference evidence="2 3" key="1">
    <citation type="submission" date="2016-10" db="EMBL/GenBank/DDBJ databases">
        <authorList>
            <person name="Varghese N."/>
            <person name="Submissions S."/>
        </authorList>
    </citation>
    <scope>NUCLEOTIDE SEQUENCE [LARGE SCALE GENOMIC DNA]</scope>
    <source>
        <strain evidence="2 3">DSM 1361</strain>
    </source>
</reference>
<keyword evidence="3" id="KW-1185">Reference proteome</keyword>
<evidence type="ECO:0000313" key="2">
    <source>
        <dbReference type="EMBL" id="SFP61094.1"/>
    </source>
</evidence>
<proteinExistence type="predicted"/>
<feature type="domain" description="Phosphoribulokinase/uridine kinase" evidence="1">
    <location>
        <begin position="60"/>
        <end position="204"/>
    </location>
</feature>
<dbReference type="SUPFAM" id="SSF52540">
    <property type="entry name" value="P-loop containing nucleoside triphosphate hydrolases"/>
    <property type="match status" value="1"/>
</dbReference>
<dbReference type="Gene3D" id="3.40.50.300">
    <property type="entry name" value="P-loop containing nucleotide triphosphate hydrolases"/>
    <property type="match status" value="1"/>
</dbReference>
<keyword evidence="2" id="KW-0808">Transferase</keyword>
<dbReference type="Proteomes" id="UP000243745">
    <property type="component" value="Unassembled WGS sequence"/>
</dbReference>
<gene>
    <name evidence="2" type="ORF">SAMN02910344_01858</name>
</gene>
<evidence type="ECO:0000259" key="1">
    <source>
        <dbReference type="Pfam" id="PF00485"/>
    </source>
</evidence>
<dbReference type="GO" id="GO:0005524">
    <property type="term" value="F:ATP binding"/>
    <property type="evidence" value="ECO:0007669"/>
    <property type="project" value="InterPro"/>
</dbReference>
<evidence type="ECO:0000313" key="3">
    <source>
        <dbReference type="Proteomes" id="UP000243745"/>
    </source>
</evidence>
<dbReference type="OrthoDB" id="1550976at2"/>
<organism evidence="2 3">
    <name type="scientific">Ruminobacter amylophilus</name>
    <dbReference type="NCBI Taxonomy" id="867"/>
    <lineage>
        <taxon>Bacteria</taxon>
        <taxon>Pseudomonadati</taxon>
        <taxon>Pseudomonadota</taxon>
        <taxon>Gammaproteobacteria</taxon>
        <taxon>Aeromonadales</taxon>
        <taxon>Succinivibrionaceae</taxon>
        <taxon>Ruminobacter</taxon>
    </lineage>
</organism>
<dbReference type="EMBL" id="FOXF01000043">
    <property type="protein sequence ID" value="SFP61094.1"/>
    <property type="molecule type" value="Genomic_DNA"/>
</dbReference>
<protein>
    <submittedName>
        <fullName evidence="2">Pantothenate kinase</fullName>
    </submittedName>
</protein>
<keyword evidence="2" id="KW-0418">Kinase</keyword>
<dbReference type="Pfam" id="PF00485">
    <property type="entry name" value="PRK"/>
    <property type="match status" value="1"/>
</dbReference>